<dbReference type="PANTHER" id="PTHR13812">
    <property type="entry name" value="KETIMINE REDUCTASE MU-CRYSTALLIN"/>
    <property type="match status" value="1"/>
</dbReference>
<dbReference type="PIRSF" id="PIRSF001439">
    <property type="entry name" value="CryM"/>
    <property type="match status" value="1"/>
</dbReference>
<dbReference type="EMBL" id="FNLF01000002">
    <property type="protein sequence ID" value="SDQ61963.1"/>
    <property type="molecule type" value="Genomic_DNA"/>
</dbReference>
<dbReference type="PANTHER" id="PTHR13812:SF19">
    <property type="entry name" value="KETIMINE REDUCTASE MU-CRYSTALLIN"/>
    <property type="match status" value="1"/>
</dbReference>
<name>A0A1H1CCQ7_9ACTN</name>
<dbReference type="Gene3D" id="3.40.50.720">
    <property type="entry name" value="NAD(P)-binding Rossmann-like Domain"/>
    <property type="match status" value="1"/>
</dbReference>
<accession>A0A1H1CCQ7</accession>
<dbReference type="GO" id="GO:0005737">
    <property type="term" value="C:cytoplasm"/>
    <property type="evidence" value="ECO:0007669"/>
    <property type="project" value="TreeGrafter"/>
</dbReference>
<gene>
    <name evidence="1" type="ORF">SAMN04489765_1141</name>
</gene>
<proteinExistence type="predicted"/>
<evidence type="ECO:0000313" key="1">
    <source>
        <dbReference type="EMBL" id="SDQ61963.1"/>
    </source>
</evidence>
<evidence type="ECO:0000313" key="2">
    <source>
        <dbReference type="Proteomes" id="UP000183053"/>
    </source>
</evidence>
<dbReference type="Proteomes" id="UP000183053">
    <property type="component" value="Unassembled WGS sequence"/>
</dbReference>
<dbReference type="STRING" id="47312.SAMN04489765_1141"/>
<dbReference type="AlphaFoldDB" id="A0A1H1CCQ7"/>
<dbReference type="SUPFAM" id="SSF51735">
    <property type="entry name" value="NAD(P)-binding Rossmann-fold domains"/>
    <property type="match status" value="1"/>
</dbReference>
<dbReference type="Gene3D" id="3.30.1780.10">
    <property type="entry name" value="ornithine cyclodeaminase, domain 1"/>
    <property type="match status" value="1"/>
</dbReference>
<sequence>MLAINRTDVDEIVAERHIAIIDAVEAAYRSHERYPEGTPHSVFLRFPDDPVNRIIGLPAYVGDGGRPTAGLKWISSFPANTDRGRERASAVIVLNDLETGYPRAILEGARISALRTAASAAAFSRIADGARRVEKVGVIGCGTINLATIAMLRAVHPALRTVAAHDAVPERAAQFVEATGLDGAVAPTIADVVDADVLAIATTDSSYWLDLDGALHDRTRPGRITVLHTSLRDIAPASLVGALNAVDDVEHALRADTALERAVRLASADGRTAADVVPLTIGALAAGTAHIPADDGRPLVYSPFGLGITDIAVARWVADEAERTGRGVRLEGFEPGVHATAAAHV</sequence>
<dbReference type="InterPro" id="IPR036291">
    <property type="entry name" value="NAD(P)-bd_dom_sf"/>
</dbReference>
<protein>
    <submittedName>
        <fullName evidence="1">Ornithine cyclodeaminase</fullName>
    </submittedName>
</protein>
<dbReference type="Pfam" id="PF02423">
    <property type="entry name" value="OCD_Mu_crystall"/>
    <property type="match status" value="1"/>
</dbReference>
<organism evidence="1 2">
    <name type="scientific">Tsukamurella pulmonis</name>
    <dbReference type="NCBI Taxonomy" id="47312"/>
    <lineage>
        <taxon>Bacteria</taxon>
        <taxon>Bacillati</taxon>
        <taxon>Actinomycetota</taxon>
        <taxon>Actinomycetes</taxon>
        <taxon>Mycobacteriales</taxon>
        <taxon>Tsukamurellaceae</taxon>
        <taxon>Tsukamurella</taxon>
    </lineage>
</organism>
<dbReference type="OrthoDB" id="3396397at2"/>
<dbReference type="InterPro" id="IPR023401">
    <property type="entry name" value="ODC_N"/>
</dbReference>
<reference evidence="2" key="1">
    <citation type="submission" date="2016-10" db="EMBL/GenBank/DDBJ databases">
        <authorList>
            <person name="Varghese N."/>
            <person name="Submissions S."/>
        </authorList>
    </citation>
    <scope>NUCLEOTIDE SEQUENCE [LARGE SCALE GENOMIC DNA]</scope>
    <source>
        <strain evidence="2">DSM 44142</strain>
    </source>
</reference>
<dbReference type="InterPro" id="IPR003462">
    <property type="entry name" value="ODC_Mu_crystall"/>
</dbReference>
<keyword evidence="2" id="KW-1185">Reference proteome</keyword>